<comment type="caution">
    <text evidence="2">The sequence shown here is derived from an EMBL/GenBank/DDBJ whole genome shotgun (WGS) entry which is preliminary data.</text>
</comment>
<dbReference type="AlphaFoldDB" id="A0A2T7PAL0"/>
<gene>
    <name evidence="2" type="ORF">C0Q70_09715</name>
</gene>
<dbReference type="InterPro" id="IPR036872">
    <property type="entry name" value="CH_dom_sf"/>
</dbReference>
<dbReference type="OrthoDB" id="193300at2759"/>
<feature type="domain" description="CH-like" evidence="1">
    <location>
        <begin position="1"/>
        <end position="71"/>
    </location>
</feature>
<accession>A0A2T7PAL0</accession>
<dbReference type="Pfam" id="PF06294">
    <property type="entry name" value="CH_2"/>
    <property type="match status" value="1"/>
</dbReference>
<dbReference type="PANTHER" id="PTHR12509">
    <property type="entry name" value="SPERMATOGENESIS-ASSOCIATED 4-RELATED"/>
    <property type="match status" value="1"/>
</dbReference>
<evidence type="ECO:0000259" key="1">
    <source>
        <dbReference type="Pfam" id="PF06294"/>
    </source>
</evidence>
<dbReference type="GO" id="GO:0051493">
    <property type="term" value="P:regulation of cytoskeleton organization"/>
    <property type="evidence" value="ECO:0007669"/>
    <property type="project" value="TreeGrafter"/>
</dbReference>
<proteinExistence type="predicted"/>
<dbReference type="EMBL" id="PZQS01000005">
    <property type="protein sequence ID" value="PVD30449.1"/>
    <property type="molecule type" value="Genomic_DNA"/>
</dbReference>
<dbReference type="GO" id="GO:0005930">
    <property type="term" value="C:axoneme"/>
    <property type="evidence" value="ECO:0007669"/>
    <property type="project" value="TreeGrafter"/>
</dbReference>
<evidence type="ECO:0000313" key="2">
    <source>
        <dbReference type="EMBL" id="PVD30449.1"/>
    </source>
</evidence>
<keyword evidence="3" id="KW-1185">Reference proteome</keyword>
<dbReference type="PANTHER" id="PTHR12509:SF9">
    <property type="entry name" value="SPERM FLAGELLAR PROTEIN 1 ISOFORM X1"/>
    <property type="match status" value="1"/>
</dbReference>
<organism evidence="2 3">
    <name type="scientific">Pomacea canaliculata</name>
    <name type="common">Golden apple snail</name>
    <dbReference type="NCBI Taxonomy" id="400727"/>
    <lineage>
        <taxon>Eukaryota</taxon>
        <taxon>Metazoa</taxon>
        <taxon>Spiralia</taxon>
        <taxon>Lophotrochozoa</taxon>
        <taxon>Mollusca</taxon>
        <taxon>Gastropoda</taxon>
        <taxon>Caenogastropoda</taxon>
        <taxon>Architaenioglossa</taxon>
        <taxon>Ampullarioidea</taxon>
        <taxon>Ampullariidae</taxon>
        <taxon>Pomacea</taxon>
    </lineage>
</organism>
<dbReference type="GO" id="GO:0008017">
    <property type="term" value="F:microtubule binding"/>
    <property type="evidence" value="ECO:0007669"/>
    <property type="project" value="TreeGrafter"/>
</dbReference>
<sequence>MVAEVVSHFLPKLIEIHNYSPANATPQKMQNWFLLNRKVFKKLRFELSEDILRGISNCKPGVIEGVLAMLRTRMERVVWETQQKVDRQAAENERPEADQNSFIPLLLLEEKEQEILAKDETIQILNAKIKRMEHLLHLKDIRIEDLQARLEVSRPTGKR</sequence>
<dbReference type="Proteomes" id="UP000245119">
    <property type="component" value="Linkage Group LG5"/>
</dbReference>
<dbReference type="InterPro" id="IPR010441">
    <property type="entry name" value="CH_2"/>
</dbReference>
<evidence type="ECO:0000313" key="3">
    <source>
        <dbReference type="Proteomes" id="UP000245119"/>
    </source>
</evidence>
<name>A0A2T7PAL0_POMCA</name>
<dbReference type="Gene3D" id="1.10.418.10">
    <property type="entry name" value="Calponin-like domain"/>
    <property type="match status" value="1"/>
</dbReference>
<protein>
    <recommendedName>
        <fullName evidence="1">CH-like domain-containing protein</fullName>
    </recommendedName>
</protein>
<dbReference type="InterPro" id="IPR052111">
    <property type="entry name" value="Spermatogenesis_Ciliary_MAP"/>
</dbReference>
<reference evidence="2 3" key="1">
    <citation type="submission" date="2018-04" db="EMBL/GenBank/DDBJ databases">
        <title>The genome of golden apple snail Pomacea canaliculata provides insight into stress tolerance and invasive adaptation.</title>
        <authorList>
            <person name="Liu C."/>
            <person name="Liu B."/>
            <person name="Ren Y."/>
            <person name="Zhang Y."/>
            <person name="Wang H."/>
            <person name="Li S."/>
            <person name="Jiang F."/>
            <person name="Yin L."/>
            <person name="Zhang G."/>
            <person name="Qian W."/>
            <person name="Fan W."/>
        </authorList>
    </citation>
    <scope>NUCLEOTIDE SEQUENCE [LARGE SCALE GENOMIC DNA]</scope>
    <source>
        <strain evidence="2">SZHN2017</strain>
        <tissue evidence="2">Muscle</tissue>
    </source>
</reference>